<reference evidence="6 7" key="1">
    <citation type="submission" date="2019-10" db="EMBL/GenBank/DDBJ databases">
        <title>Extracellular Electron Transfer in a Candidatus Methanoperedens spp. Enrichment Culture.</title>
        <authorList>
            <person name="Berger S."/>
            <person name="Rangel Shaw D."/>
            <person name="Berben T."/>
            <person name="In 'T Zandt M."/>
            <person name="Frank J."/>
            <person name="Reimann J."/>
            <person name="Jetten M.S.M."/>
            <person name="Welte C.U."/>
        </authorList>
    </citation>
    <scope>NUCLEOTIDE SEQUENCE [LARGE SCALE GENOMIC DNA]</scope>
    <source>
        <strain evidence="6">SB12</strain>
    </source>
</reference>
<comment type="catalytic activity">
    <reaction evidence="5">
        <text>(6S)-5-formyl-5,6,7,8-tetrahydrofolate + ATP = (6R)-5,10-methenyltetrahydrofolate + ADP + phosphate</text>
        <dbReference type="Rhea" id="RHEA:10488"/>
        <dbReference type="ChEBI" id="CHEBI:30616"/>
        <dbReference type="ChEBI" id="CHEBI:43474"/>
        <dbReference type="ChEBI" id="CHEBI:57455"/>
        <dbReference type="ChEBI" id="CHEBI:57457"/>
        <dbReference type="ChEBI" id="CHEBI:456216"/>
        <dbReference type="EC" id="6.3.3.2"/>
    </reaction>
</comment>
<dbReference type="AlphaFoldDB" id="A0A833LXT9"/>
<dbReference type="GO" id="GO:0009396">
    <property type="term" value="P:folic acid-containing compound biosynthetic process"/>
    <property type="evidence" value="ECO:0007669"/>
    <property type="project" value="TreeGrafter"/>
</dbReference>
<dbReference type="EC" id="6.3.3.2" evidence="5"/>
<dbReference type="Gene3D" id="3.40.50.10420">
    <property type="entry name" value="NagB/RpiA/CoA transferase-like"/>
    <property type="match status" value="1"/>
</dbReference>
<comment type="caution">
    <text evidence="6">The sequence shown here is derived from an EMBL/GenBank/DDBJ whole genome shotgun (WGS) entry which is preliminary data.</text>
</comment>
<dbReference type="GO" id="GO:0046872">
    <property type="term" value="F:metal ion binding"/>
    <property type="evidence" value="ECO:0007669"/>
    <property type="project" value="UniProtKB-KW"/>
</dbReference>
<dbReference type="NCBIfam" id="TIGR02727">
    <property type="entry name" value="MTHFS_bact"/>
    <property type="match status" value="1"/>
</dbReference>
<keyword evidence="5" id="KW-0460">Magnesium</keyword>
<organism evidence="6 7">
    <name type="scientific">Leptonema illini</name>
    <dbReference type="NCBI Taxonomy" id="183"/>
    <lineage>
        <taxon>Bacteria</taxon>
        <taxon>Pseudomonadati</taxon>
        <taxon>Spirochaetota</taxon>
        <taxon>Spirochaetia</taxon>
        <taxon>Leptospirales</taxon>
        <taxon>Leptospiraceae</taxon>
        <taxon>Leptonema</taxon>
    </lineage>
</organism>
<evidence type="ECO:0000256" key="4">
    <source>
        <dbReference type="PIRSR" id="PIRSR006806-1"/>
    </source>
</evidence>
<dbReference type="Proteomes" id="UP000460298">
    <property type="component" value="Unassembled WGS sequence"/>
</dbReference>
<dbReference type="InterPro" id="IPR002698">
    <property type="entry name" value="FTHF_cligase"/>
</dbReference>
<feature type="binding site" evidence="4">
    <location>
        <position position="74"/>
    </location>
    <ligand>
        <name>substrate</name>
    </ligand>
</feature>
<dbReference type="InterPro" id="IPR037171">
    <property type="entry name" value="NagB/RpiA_transferase-like"/>
</dbReference>
<keyword evidence="2 5" id="KW-0547">Nucleotide-binding</keyword>
<dbReference type="GO" id="GO:0005524">
    <property type="term" value="F:ATP binding"/>
    <property type="evidence" value="ECO:0007669"/>
    <property type="project" value="UniProtKB-KW"/>
</dbReference>
<gene>
    <name evidence="6" type="ORF">F9K24_08000</name>
</gene>
<dbReference type="GO" id="GO:0035999">
    <property type="term" value="P:tetrahydrofolate interconversion"/>
    <property type="evidence" value="ECO:0007669"/>
    <property type="project" value="TreeGrafter"/>
</dbReference>
<dbReference type="PANTHER" id="PTHR23407:SF1">
    <property type="entry name" value="5-FORMYLTETRAHYDROFOLATE CYCLO-LIGASE"/>
    <property type="match status" value="1"/>
</dbReference>
<evidence type="ECO:0000256" key="5">
    <source>
        <dbReference type="RuleBase" id="RU361279"/>
    </source>
</evidence>
<protein>
    <recommendedName>
        <fullName evidence="5">5-formyltetrahydrofolate cyclo-ligase</fullName>
        <ecNumber evidence="5">6.3.3.2</ecNumber>
    </recommendedName>
</protein>
<keyword evidence="6" id="KW-0436">Ligase</keyword>
<keyword evidence="5" id="KW-0479">Metal-binding</keyword>
<keyword evidence="3 5" id="KW-0067">ATP-binding</keyword>
<sequence>MSDELSASKRMSGDASAEPITKEAARLFAGRIWAELDMHRRRNLADQAGGFARRFLQERGASGRVFLTAPIGDEIDLLSVMSALSCDLFLPVIRDSSMDFVAYREGQTIVPLRPGRFQIPEPQGTHIAVPDAGDLMFVPSLACNRHRFRLGRGGGFFDRYFAEHAQAKKCRKVSAMPVELIEIHFPEQSHDVKLDELVTDTGTVE</sequence>
<dbReference type="SUPFAM" id="SSF100950">
    <property type="entry name" value="NagB/RpiA/CoA transferase-like"/>
    <property type="match status" value="1"/>
</dbReference>
<dbReference type="PIRSF" id="PIRSF006806">
    <property type="entry name" value="FTHF_cligase"/>
    <property type="match status" value="1"/>
</dbReference>
<dbReference type="EMBL" id="WBUI01000006">
    <property type="protein sequence ID" value="KAB2933281.1"/>
    <property type="molecule type" value="Genomic_DNA"/>
</dbReference>
<evidence type="ECO:0000256" key="2">
    <source>
        <dbReference type="ARBA" id="ARBA00022741"/>
    </source>
</evidence>
<dbReference type="GO" id="GO:0030272">
    <property type="term" value="F:5-formyltetrahydrofolate cyclo-ligase activity"/>
    <property type="evidence" value="ECO:0007669"/>
    <property type="project" value="UniProtKB-EC"/>
</dbReference>
<accession>A0A833LXT9</accession>
<comment type="cofactor">
    <cofactor evidence="5">
        <name>Mg(2+)</name>
        <dbReference type="ChEBI" id="CHEBI:18420"/>
    </cofactor>
</comment>
<evidence type="ECO:0000313" key="6">
    <source>
        <dbReference type="EMBL" id="KAB2933281.1"/>
    </source>
</evidence>
<evidence type="ECO:0000256" key="3">
    <source>
        <dbReference type="ARBA" id="ARBA00022840"/>
    </source>
</evidence>
<comment type="similarity">
    <text evidence="1 5">Belongs to the 5-formyltetrahydrofolate cyclo-ligase family.</text>
</comment>
<dbReference type="Pfam" id="PF01812">
    <property type="entry name" value="5-FTHF_cyc-lig"/>
    <property type="match status" value="1"/>
</dbReference>
<dbReference type="InterPro" id="IPR024185">
    <property type="entry name" value="FTHF_cligase-like_sf"/>
</dbReference>
<proteinExistence type="inferred from homology"/>
<evidence type="ECO:0000256" key="1">
    <source>
        <dbReference type="ARBA" id="ARBA00010638"/>
    </source>
</evidence>
<dbReference type="PANTHER" id="PTHR23407">
    <property type="entry name" value="ATPASE INHIBITOR/5-FORMYLTETRAHYDROFOLATE CYCLO-LIGASE"/>
    <property type="match status" value="1"/>
</dbReference>
<name>A0A833LXT9_9LEPT</name>
<evidence type="ECO:0000313" key="7">
    <source>
        <dbReference type="Proteomes" id="UP000460298"/>
    </source>
</evidence>